<feature type="signal peptide" evidence="1">
    <location>
        <begin position="1"/>
        <end position="24"/>
    </location>
</feature>
<organism evidence="3 4">
    <name type="scientific">Blastopirellula marina</name>
    <dbReference type="NCBI Taxonomy" id="124"/>
    <lineage>
        <taxon>Bacteria</taxon>
        <taxon>Pseudomonadati</taxon>
        <taxon>Planctomycetota</taxon>
        <taxon>Planctomycetia</taxon>
        <taxon>Pirellulales</taxon>
        <taxon>Pirellulaceae</taxon>
        <taxon>Blastopirellula</taxon>
    </lineage>
</organism>
<sequence>MQRPLAHLILAALLAVAAPLPLFAADDTKTYTTQEEAPASYKLQGEYVGKVTVDGAEVKYGVQVIALGNDKFEAVSYPGGLPGDGYSGGNYDDLLKAEATASGGKVEFKGEGFVATLHDGKIEVIGEGGVEVGTLEKVERKSPTLGAKAPEGAIVLFDGTSADAWNNGKIVQEDLLLADCESKEKFGDHTLHLEFRTPFKPDARGQARGNSGLYVQSRYETQVLDSFGLSGADNECGGIYKVSKPKVNMCYPPLTWQTYDVDFTAAKYDADGKKTENARVTIKHNGVVIHDDLELPSNTPGRHQEGPGPDAIYLQGHGNPVVYRNIWVVKK</sequence>
<dbReference type="AlphaFoldDB" id="A0A2S8FX22"/>
<dbReference type="GO" id="GO:0016787">
    <property type="term" value="F:hydrolase activity"/>
    <property type="evidence" value="ECO:0007669"/>
    <property type="project" value="InterPro"/>
</dbReference>
<keyword evidence="1" id="KW-0732">Signal</keyword>
<name>A0A2S8FX22_9BACT</name>
<reference evidence="3 4" key="1">
    <citation type="submission" date="2018-02" db="EMBL/GenBank/DDBJ databases">
        <title>Comparative genomes isolates from brazilian mangrove.</title>
        <authorList>
            <person name="Araujo J.E."/>
            <person name="Taketani R.G."/>
            <person name="Silva M.C.P."/>
            <person name="Loureco M.V."/>
            <person name="Andreote F.D."/>
        </authorList>
    </citation>
    <scope>NUCLEOTIDE SEQUENCE [LARGE SCALE GENOMIC DNA]</scope>
    <source>
        <strain evidence="3 4">HEX-2 MGV</strain>
    </source>
</reference>
<evidence type="ECO:0000313" key="3">
    <source>
        <dbReference type="EMBL" id="PQO36727.1"/>
    </source>
</evidence>
<dbReference type="RefSeq" id="WP_105350967.1">
    <property type="nucleotide sequence ID" value="NZ_PUIA01000017.1"/>
</dbReference>
<comment type="caution">
    <text evidence="3">The sequence shown here is derived from an EMBL/GenBank/DDBJ whole genome shotgun (WGS) entry which is preliminary data.</text>
</comment>
<dbReference type="EMBL" id="PUIA01000017">
    <property type="protein sequence ID" value="PQO36727.1"/>
    <property type="molecule type" value="Genomic_DNA"/>
</dbReference>
<dbReference type="OrthoDB" id="176168at2"/>
<dbReference type="PANTHER" id="PTHR33546:SF1">
    <property type="entry name" value="LARGE, MULTIFUNCTIONAL SECRETED PROTEIN"/>
    <property type="match status" value="1"/>
</dbReference>
<evidence type="ECO:0000313" key="4">
    <source>
        <dbReference type="Proteomes" id="UP000240009"/>
    </source>
</evidence>
<dbReference type="Pfam" id="PF06439">
    <property type="entry name" value="3keto-disac_hyd"/>
    <property type="match status" value="1"/>
</dbReference>
<accession>A0A2S8FX22</accession>
<gene>
    <name evidence="3" type="ORF">C5Y96_06020</name>
</gene>
<dbReference type="Proteomes" id="UP000240009">
    <property type="component" value="Unassembled WGS sequence"/>
</dbReference>
<evidence type="ECO:0000259" key="2">
    <source>
        <dbReference type="Pfam" id="PF06439"/>
    </source>
</evidence>
<dbReference type="InterPro" id="IPR010496">
    <property type="entry name" value="AL/BT2_dom"/>
</dbReference>
<proteinExistence type="predicted"/>
<dbReference type="Gene3D" id="2.60.120.560">
    <property type="entry name" value="Exo-inulinase, domain 1"/>
    <property type="match status" value="1"/>
</dbReference>
<dbReference type="PANTHER" id="PTHR33546">
    <property type="entry name" value="LARGE, MULTIFUNCTIONAL SECRETED PROTEIN-RELATED"/>
    <property type="match status" value="1"/>
</dbReference>
<feature type="chain" id="PRO_5015537145" evidence="1">
    <location>
        <begin position="25"/>
        <end position="331"/>
    </location>
</feature>
<protein>
    <submittedName>
        <fullName evidence="3">DUF1080 domain-containing protein</fullName>
    </submittedName>
</protein>
<feature type="domain" description="3-keto-alpha-glucoside-1,2-lyase/3-keto-2-hydroxy-glucal hydratase" evidence="2">
    <location>
        <begin position="152"/>
        <end position="328"/>
    </location>
</feature>
<evidence type="ECO:0000256" key="1">
    <source>
        <dbReference type="SAM" id="SignalP"/>
    </source>
</evidence>